<reference evidence="2" key="1">
    <citation type="submission" date="2016-06" db="EMBL/GenBank/DDBJ databases">
        <title>Complete Genome Sequence of Pandoraea faecigallinarum DSM-23572.</title>
        <authorList>
            <person name="Yong D."/>
            <person name="Ee R."/>
            <person name="Lim Y.-L."/>
            <person name="Yin W.-F."/>
            <person name="Chan K.-G."/>
        </authorList>
    </citation>
    <scope>NUCLEOTIDE SEQUENCE</scope>
    <source>
        <strain evidence="2">DSM 23572</strain>
    </source>
</reference>
<gene>
    <name evidence="2" type="ORF">AB870_02000</name>
</gene>
<dbReference type="EMBL" id="CP011807">
    <property type="protein sequence ID" value="AKM29156.1"/>
    <property type="molecule type" value="Genomic_DNA"/>
</dbReference>
<name>A0A0H3WRJ2_9BURK</name>
<dbReference type="Proteomes" id="UP000035651">
    <property type="component" value="Chromosome"/>
</dbReference>
<evidence type="ECO:0000313" key="2">
    <source>
        <dbReference type="EMBL" id="AKM29156.1"/>
    </source>
</evidence>
<accession>A0A0H3WRJ2</accession>
<dbReference type="Gene3D" id="1.25.40.10">
    <property type="entry name" value="Tetratricopeptide repeat domain"/>
    <property type="match status" value="1"/>
</dbReference>
<protein>
    <recommendedName>
        <fullName evidence="4">Tetratrico peptide repeat group 5 domain-containing protein</fullName>
    </recommendedName>
</protein>
<sequence length="153" mass="16531">MRQDDIHPGAFARPGSRQAPSNSHFPAIDGPIDPHALAHAHALHAANDLEGAAQAFAAICRALPADATAYKAFGYVLCQLGDYRNAIAPLMVAVTREYGNPEPLYFAALCMQQIGDVRTAREMAVDALEMVRCSDRRSSLDLDLSLTRLLDAL</sequence>
<proteinExistence type="predicted"/>
<evidence type="ECO:0000313" key="3">
    <source>
        <dbReference type="Proteomes" id="UP000035651"/>
    </source>
</evidence>
<dbReference type="KEGG" id="pfg:AB870_02000"/>
<keyword evidence="3" id="KW-1185">Reference proteome</keyword>
<evidence type="ECO:0008006" key="4">
    <source>
        <dbReference type="Google" id="ProtNLM"/>
    </source>
</evidence>
<evidence type="ECO:0000256" key="1">
    <source>
        <dbReference type="SAM" id="MobiDB-lite"/>
    </source>
</evidence>
<dbReference type="AlphaFoldDB" id="A0A0H3WRJ2"/>
<dbReference type="PATRIC" id="fig|656179.3.peg.442"/>
<organism evidence="2 3">
    <name type="scientific">Pandoraea faecigallinarum</name>
    <dbReference type="NCBI Taxonomy" id="656179"/>
    <lineage>
        <taxon>Bacteria</taxon>
        <taxon>Pseudomonadati</taxon>
        <taxon>Pseudomonadota</taxon>
        <taxon>Betaproteobacteria</taxon>
        <taxon>Burkholderiales</taxon>
        <taxon>Burkholderiaceae</taxon>
        <taxon>Pandoraea</taxon>
    </lineage>
</organism>
<dbReference type="SUPFAM" id="SSF48452">
    <property type="entry name" value="TPR-like"/>
    <property type="match status" value="1"/>
</dbReference>
<feature type="region of interest" description="Disordered" evidence="1">
    <location>
        <begin position="1"/>
        <end position="26"/>
    </location>
</feature>
<dbReference type="InterPro" id="IPR011990">
    <property type="entry name" value="TPR-like_helical_dom_sf"/>
</dbReference>